<keyword evidence="5" id="KW-0007">Acetylation</keyword>
<evidence type="ECO:0000256" key="5">
    <source>
        <dbReference type="ARBA" id="ARBA00022990"/>
    </source>
</evidence>
<feature type="compositionally biased region" description="Polar residues" evidence="9">
    <location>
        <begin position="170"/>
        <end position="184"/>
    </location>
</feature>
<proteinExistence type="predicted"/>
<sequence>MFVEQMQSVTNSHSEQPTGGLHFVGKKDDLVAAKRSFRTLEDRDVLIVSHEGVFYALDSYCYHAGGKLDHGDIEEFDGKLCIICPKHKYKISLAKGECLSKAKDPSQDSALPRWYSKGVKQRTHLVTEINGDIYVKLSTEPGWLESDYYQGEKGKRTRAIAATDEEKTDGSLQKVTSGQVSVSG</sequence>
<dbReference type="GO" id="GO:0051537">
    <property type="term" value="F:2 iron, 2 sulfur cluster binding"/>
    <property type="evidence" value="ECO:0007669"/>
    <property type="project" value="UniProtKB-KW"/>
</dbReference>
<feature type="domain" description="Rieske" evidence="10">
    <location>
        <begin position="21"/>
        <end position="135"/>
    </location>
</feature>
<organism evidence="11 12">
    <name type="scientific">Cynoglossus semilaevis</name>
    <name type="common">Tongue sole</name>
    <dbReference type="NCBI Taxonomy" id="244447"/>
    <lineage>
        <taxon>Eukaryota</taxon>
        <taxon>Metazoa</taxon>
        <taxon>Chordata</taxon>
        <taxon>Craniata</taxon>
        <taxon>Vertebrata</taxon>
        <taxon>Euteleostomi</taxon>
        <taxon>Actinopterygii</taxon>
        <taxon>Neopterygii</taxon>
        <taxon>Teleostei</taxon>
        <taxon>Neoteleostei</taxon>
        <taxon>Acanthomorphata</taxon>
        <taxon>Carangaria</taxon>
        <taxon>Pleuronectiformes</taxon>
        <taxon>Pleuronectoidei</taxon>
        <taxon>Cynoglossidae</taxon>
        <taxon>Cynoglossinae</taxon>
        <taxon>Cynoglossus</taxon>
    </lineage>
</organism>
<dbReference type="AlphaFoldDB" id="A0A3P8VWD1"/>
<name>A0A3P8VWD1_CYNSE</name>
<dbReference type="Pfam" id="PF22543">
    <property type="entry name" value="Rieske_4"/>
    <property type="match status" value="1"/>
</dbReference>
<dbReference type="InParanoid" id="A0A3P8VWD1"/>
<accession>A0A3P8VWD1</accession>
<dbReference type="CDD" id="cd03467">
    <property type="entry name" value="Rieske"/>
    <property type="match status" value="1"/>
</dbReference>
<keyword evidence="6" id="KW-0408">Iron</keyword>
<evidence type="ECO:0000259" key="10">
    <source>
        <dbReference type="PROSITE" id="PS51296"/>
    </source>
</evidence>
<evidence type="ECO:0000256" key="4">
    <source>
        <dbReference type="ARBA" id="ARBA00022737"/>
    </source>
</evidence>
<reference evidence="11 12" key="1">
    <citation type="journal article" date="2014" name="Nat. Genet.">
        <title>Whole-genome sequence of a flatfish provides insights into ZW sex chromosome evolution and adaptation to a benthic lifestyle.</title>
        <authorList>
            <person name="Chen S."/>
            <person name="Zhang G."/>
            <person name="Shao C."/>
            <person name="Huang Q."/>
            <person name="Liu G."/>
            <person name="Zhang P."/>
            <person name="Song W."/>
            <person name="An N."/>
            <person name="Chalopin D."/>
            <person name="Volff J.N."/>
            <person name="Hong Y."/>
            <person name="Li Q."/>
            <person name="Sha Z."/>
            <person name="Zhou H."/>
            <person name="Xie M."/>
            <person name="Yu Q."/>
            <person name="Liu Y."/>
            <person name="Xiang H."/>
            <person name="Wang N."/>
            <person name="Wu K."/>
            <person name="Yang C."/>
            <person name="Zhou Q."/>
            <person name="Liao X."/>
            <person name="Yang L."/>
            <person name="Hu Q."/>
            <person name="Zhang J."/>
            <person name="Meng L."/>
            <person name="Jin L."/>
            <person name="Tian Y."/>
            <person name="Lian J."/>
            <person name="Yang J."/>
            <person name="Miao G."/>
            <person name="Liu S."/>
            <person name="Liang Z."/>
            <person name="Yan F."/>
            <person name="Li Y."/>
            <person name="Sun B."/>
            <person name="Zhang H."/>
            <person name="Zhang J."/>
            <person name="Zhu Y."/>
            <person name="Du M."/>
            <person name="Zhao Y."/>
            <person name="Schartl M."/>
            <person name="Tang Q."/>
            <person name="Wang J."/>
        </authorList>
    </citation>
    <scope>NUCLEOTIDE SEQUENCE</scope>
</reference>
<keyword evidence="4" id="KW-0677">Repeat</keyword>
<dbReference type="InterPro" id="IPR054716">
    <property type="entry name" value="Sol_Rieske_ferrdox_dom"/>
</dbReference>
<dbReference type="SUPFAM" id="SSF50022">
    <property type="entry name" value="ISP domain"/>
    <property type="match status" value="1"/>
</dbReference>
<dbReference type="GeneTree" id="ENSGT00390000018225"/>
<evidence type="ECO:0000256" key="1">
    <source>
        <dbReference type="ARBA" id="ARBA00022553"/>
    </source>
</evidence>
<protein>
    <recommendedName>
        <fullName evidence="8 10">Rieske domain-containing protein</fullName>
    </recommendedName>
</protein>
<dbReference type="InterPro" id="IPR017941">
    <property type="entry name" value="Rieske_2Fe-2S"/>
</dbReference>
<dbReference type="FunFam" id="2.102.10.10:FF:000009">
    <property type="entry name" value="Rieske Fe-S domain containing"/>
    <property type="match status" value="1"/>
</dbReference>
<dbReference type="GO" id="GO:0046872">
    <property type="term" value="F:metal ion binding"/>
    <property type="evidence" value="ECO:0007669"/>
    <property type="project" value="UniProtKB-KW"/>
</dbReference>
<keyword evidence="3" id="KW-0479">Metal-binding</keyword>
<reference evidence="11" key="2">
    <citation type="submission" date="2025-08" db="UniProtKB">
        <authorList>
            <consortium name="Ensembl"/>
        </authorList>
    </citation>
    <scope>IDENTIFICATION</scope>
</reference>
<dbReference type="PANTHER" id="PTHR21496">
    <property type="entry name" value="FERREDOXIN-RELATED"/>
    <property type="match status" value="1"/>
</dbReference>
<dbReference type="PROSITE" id="PS51296">
    <property type="entry name" value="RIESKE"/>
    <property type="match status" value="1"/>
</dbReference>
<evidence type="ECO:0000256" key="3">
    <source>
        <dbReference type="ARBA" id="ARBA00022723"/>
    </source>
</evidence>
<keyword evidence="1" id="KW-0597">Phosphoprotein</keyword>
<evidence type="ECO:0000256" key="9">
    <source>
        <dbReference type="SAM" id="MobiDB-lite"/>
    </source>
</evidence>
<feature type="region of interest" description="Disordered" evidence="9">
    <location>
        <begin position="161"/>
        <end position="184"/>
    </location>
</feature>
<dbReference type="Gene3D" id="2.102.10.10">
    <property type="entry name" value="Rieske [2Fe-2S] iron-sulphur domain"/>
    <property type="match status" value="1"/>
</dbReference>
<reference evidence="11" key="3">
    <citation type="submission" date="2025-09" db="UniProtKB">
        <authorList>
            <consortium name="Ensembl"/>
        </authorList>
    </citation>
    <scope>IDENTIFICATION</scope>
</reference>
<dbReference type="Proteomes" id="UP000265120">
    <property type="component" value="Chromosome 11"/>
</dbReference>
<dbReference type="InterPro" id="IPR036922">
    <property type="entry name" value="Rieske_2Fe-2S_sf"/>
</dbReference>
<evidence type="ECO:0000256" key="2">
    <source>
        <dbReference type="ARBA" id="ARBA00022714"/>
    </source>
</evidence>
<dbReference type="PANTHER" id="PTHR21496:SF18">
    <property type="entry name" value="RIESKE DOMAIN-CONTAINING PROTEIN"/>
    <property type="match status" value="1"/>
</dbReference>
<keyword evidence="7" id="KW-0411">Iron-sulfur</keyword>
<keyword evidence="2" id="KW-0001">2Fe-2S</keyword>
<evidence type="ECO:0000313" key="11">
    <source>
        <dbReference type="Ensembl" id="ENSCSEP00000019538.1"/>
    </source>
</evidence>
<evidence type="ECO:0000256" key="8">
    <source>
        <dbReference type="ARBA" id="ARBA00071952"/>
    </source>
</evidence>
<keyword evidence="12" id="KW-1185">Reference proteome</keyword>
<evidence type="ECO:0000256" key="6">
    <source>
        <dbReference type="ARBA" id="ARBA00023004"/>
    </source>
</evidence>
<evidence type="ECO:0000313" key="12">
    <source>
        <dbReference type="Proteomes" id="UP000265120"/>
    </source>
</evidence>
<evidence type="ECO:0000256" key="7">
    <source>
        <dbReference type="ARBA" id="ARBA00023014"/>
    </source>
</evidence>
<dbReference type="Ensembl" id="ENSCSET00000019777.1">
    <property type="protein sequence ID" value="ENSCSEP00000019538.1"/>
    <property type="gene ID" value="ENSCSEG00000012484.1"/>
</dbReference>